<accession>A0ABR6RKC2</accession>
<name>A0ABR6RKC2_9BURK</name>
<comment type="caution">
    <text evidence="2">The sequence shown here is derived from an EMBL/GenBank/DDBJ whole genome shotgun (WGS) entry which is preliminary data.</text>
</comment>
<dbReference type="EMBL" id="JACHKZ010000033">
    <property type="protein sequence ID" value="MBB6579586.1"/>
    <property type="molecule type" value="Genomic_DNA"/>
</dbReference>
<sequence length="237" mass="26464">MNALTSLPQGPLTMTSREIAELTGKDHGNVMRDIRAMVEAISTDSDLNPCANSTTYTGKDGRQYPQYELDKDTCLTLLLGYDAVARMKVVKRWQELEAKPALSPANLSRLQLIEMAMQAEQERLVLENKVDELSPRAEGFDRIAMSDGSLCLTDAAKTLQVQPRKLTQLLQEKGWVYRRPMGTGWLAYQDRIQSGHLEHKVTTGEKSDGSEWTSTQVRVTARGLTKLADVVRQAGMH</sequence>
<dbReference type="Proteomes" id="UP000562492">
    <property type="component" value="Unassembled WGS sequence"/>
</dbReference>
<dbReference type="InterPro" id="IPR014054">
    <property type="entry name" value="Phage_regulatory_Rha"/>
</dbReference>
<dbReference type="Pfam" id="PF09669">
    <property type="entry name" value="Phage_pRha"/>
    <property type="match status" value="1"/>
</dbReference>
<reference evidence="2 3" key="1">
    <citation type="submission" date="2020-08" db="EMBL/GenBank/DDBJ databases">
        <title>Functional genomics of gut bacteria from endangered species of beetles.</title>
        <authorList>
            <person name="Carlos-Shanley C."/>
        </authorList>
    </citation>
    <scope>NUCLEOTIDE SEQUENCE [LARGE SCALE GENOMIC DNA]</scope>
    <source>
        <strain evidence="2 3">S00124</strain>
    </source>
</reference>
<keyword evidence="3" id="KW-1185">Reference proteome</keyword>
<feature type="domain" description="Antirepressor protein C-terminal" evidence="1">
    <location>
        <begin position="127"/>
        <end position="230"/>
    </location>
</feature>
<protein>
    <submittedName>
        <fullName evidence="2">Rha family phage regulatory protein</fullName>
    </submittedName>
</protein>
<dbReference type="Pfam" id="PF03374">
    <property type="entry name" value="ANT"/>
    <property type="match status" value="1"/>
</dbReference>
<evidence type="ECO:0000259" key="1">
    <source>
        <dbReference type="Pfam" id="PF03374"/>
    </source>
</evidence>
<gene>
    <name evidence="2" type="ORF">HNP33_003700</name>
</gene>
<dbReference type="InterPro" id="IPR005039">
    <property type="entry name" value="Ant_C"/>
</dbReference>
<proteinExistence type="predicted"/>
<organism evidence="2 3">
    <name type="scientific">Comamonas odontotermitis</name>
    <dbReference type="NCBI Taxonomy" id="379895"/>
    <lineage>
        <taxon>Bacteria</taxon>
        <taxon>Pseudomonadati</taxon>
        <taxon>Pseudomonadota</taxon>
        <taxon>Betaproteobacteria</taxon>
        <taxon>Burkholderiales</taxon>
        <taxon>Comamonadaceae</taxon>
        <taxon>Comamonas</taxon>
    </lineage>
</organism>
<dbReference type="RefSeq" id="WP_184711119.1">
    <property type="nucleotide sequence ID" value="NZ_JACHKZ010000033.1"/>
</dbReference>
<evidence type="ECO:0000313" key="3">
    <source>
        <dbReference type="Proteomes" id="UP000562492"/>
    </source>
</evidence>
<evidence type="ECO:0000313" key="2">
    <source>
        <dbReference type="EMBL" id="MBB6579586.1"/>
    </source>
</evidence>